<comment type="caution">
    <text evidence="1">The sequence shown here is derived from an EMBL/GenBank/DDBJ whole genome shotgun (WGS) entry which is preliminary data.</text>
</comment>
<name>A0A7W5TT42_9MICC</name>
<proteinExistence type="predicted"/>
<evidence type="ECO:0000313" key="2">
    <source>
        <dbReference type="Proteomes" id="UP000547528"/>
    </source>
</evidence>
<dbReference type="AlphaFoldDB" id="A0A7W5TT42"/>
<gene>
    <name evidence="1" type="ORF">FHX47_000886</name>
</gene>
<sequence length="184" mass="20279">MVIHTERTREEERVVAALRGVFDASVMNFGSYNLLYARNMVDQSTQPDDDAAPSAAGPGEAEVSVQEAVARAAGLLIGYRREPVELVLCPVDTDQVLDRLGEYDDAVAIAEVPALLNLTNLAGMATDESSVEILFSTGRRLTLRVDPVVQFPQVPGLSVRQHLDVEDFYDFLDHFMDQVEQTQP</sequence>
<accession>A0A7W5TT42</accession>
<protein>
    <submittedName>
        <fullName evidence="1">Uncharacterized protein</fullName>
    </submittedName>
</protein>
<dbReference type="RefSeq" id="WP_183357629.1">
    <property type="nucleotide sequence ID" value="NZ_BAABKR010000001.1"/>
</dbReference>
<evidence type="ECO:0000313" key="1">
    <source>
        <dbReference type="EMBL" id="MBB3667293.1"/>
    </source>
</evidence>
<reference evidence="1 2" key="1">
    <citation type="submission" date="2020-08" db="EMBL/GenBank/DDBJ databases">
        <title>Sequencing the genomes of 1000 actinobacteria strains.</title>
        <authorList>
            <person name="Klenk H.-P."/>
        </authorList>
    </citation>
    <scope>NUCLEOTIDE SEQUENCE [LARGE SCALE GENOMIC DNA]</scope>
    <source>
        <strain evidence="1 2">DSM 28238</strain>
    </source>
</reference>
<organism evidence="1 2">
    <name type="scientific">Garicola koreensis</name>
    <dbReference type="NCBI Taxonomy" id="1262554"/>
    <lineage>
        <taxon>Bacteria</taxon>
        <taxon>Bacillati</taxon>
        <taxon>Actinomycetota</taxon>
        <taxon>Actinomycetes</taxon>
        <taxon>Micrococcales</taxon>
        <taxon>Micrococcaceae</taxon>
        <taxon>Garicola</taxon>
    </lineage>
</organism>
<dbReference type="Proteomes" id="UP000547528">
    <property type="component" value="Unassembled WGS sequence"/>
</dbReference>
<dbReference type="EMBL" id="JACIBT010000001">
    <property type="protein sequence ID" value="MBB3667293.1"/>
    <property type="molecule type" value="Genomic_DNA"/>
</dbReference>
<keyword evidence="2" id="KW-1185">Reference proteome</keyword>